<dbReference type="InterPro" id="IPR036271">
    <property type="entry name" value="Tet_transcr_reg_TetR-rel_C_sf"/>
</dbReference>
<proteinExistence type="predicted"/>
<dbReference type="Pfam" id="PF13305">
    <property type="entry name" value="TetR_C_33"/>
    <property type="match status" value="1"/>
</dbReference>
<dbReference type="InterPro" id="IPR001647">
    <property type="entry name" value="HTH_TetR"/>
</dbReference>
<gene>
    <name evidence="7" type="ORF">GCM10017557_02780</name>
</gene>
<dbReference type="InterPro" id="IPR025996">
    <property type="entry name" value="MT1864/Rv1816-like_C"/>
</dbReference>
<dbReference type="AlphaFoldDB" id="A0A7G1NRF7"/>
<feature type="domain" description="HTH tetR-type" evidence="6">
    <location>
        <begin position="19"/>
        <end position="79"/>
    </location>
</feature>
<evidence type="ECO:0000256" key="4">
    <source>
        <dbReference type="PROSITE-ProRule" id="PRU00335"/>
    </source>
</evidence>
<dbReference type="GO" id="GO:0000976">
    <property type="term" value="F:transcription cis-regulatory region binding"/>
    <property type="evidence" value="ECO:0007669"/>
    <property type="project" value="TreeGrafter"/>
</dbReference>
<keyword evidence="1" id="KW-0805">Transcription regulation</keyword>
<dbReference type="SUPFAM" id="SSF48498">
    <property type="entry name" value="Tetracyclin repressor-like, C-terminal domain"/>
    <property type="match status" value="1"/>
</dbReference>
<dbReference type="EMBL" id="AP023440">
    <property type="protein sequence ID" value="BCL25419.1"/>
    <property type="molecule type" value="Genomic_DNA"/>
</dbReference>
<keyword evidence="2 4" id="KW-0238">DNA-binding</keyword>
<name>A0A7G1NRF7_9ACTN</name>
<dbReference type="Gene3D" id="1.10.357.10">
    <property type="entry name" value="Tetracycline Repressor, domain 2"/>
    <property type="match status" value="1"/>
</dbReference>
<dbReference type="PRINTS" id="PR00455">
    <property type="entry name" value="HTHTETR"/>
</dbReference>
<evidence type="ECO:0000259" key="6">
    <source>
        <dbReference type="PROSITE" id="PS50977"/>
    </source>
</evidence>
<keyword evidence="3" id="KW-0804">Transcription</keyword>
<sequence>MPVDEHAPAPPSLRQRRRTAATHEILGAAERQIAEDGPAALSLRAVARSLGMTVQALYHYFPSRDDLVTALIAKAYEDLTEAVRIAVEAASDGSPAERVVTGTEGYRSWALANPERFQLLYGTPLRHYAAPADGPTTRAMREMAAIFEREMFGGFTPEQLAAAHTPGLSPEFRARLDQLPPTGHQELPSPATALFVSAWGHMHGLVVLEVFGHTAFIGDHQAEIFRMAMRNLVEDIHRRIPAAGAGPGGEDDGPALTRPVPPSAGR</sequence>
<evidence type="ECO:0000256" key="3">
    <source>
        <dbReference type="ARBA" id="ARBA00023163"/>
    </source>
</evidence>
<dbReference type="InterPro" id="IPR050109">
    <property type="entry name" value="HTH-type_TetR-like_transc_reg"/>
</dbReference>
<accession>A0A7G1NRF7</accession>
<dbReference type="SUPFAM" id="SSF46689">
    <property type="entry name" value="Homeodomain-like"/>
    <property type="match status" value="1"/>
</dbReference>
<dbReference type="Pfam" id="PF00440">
    <property type="entry name" value="TetR_N"/>
    <property type="match status" value="1"/>
</dbReference>
<dbReference type="KEGG" id="sgm:GCM10017557_02780"/>
<evidence type="ECO:0000313" key="7">
    <source>
        <dbReference type="EMBL" id="BCL25419.1"/>
    </source>
</evidence>
<evidence type="ECO:0000256" key="2">
    <source>
        <dbReference type="ARBA" id="ARBA00023125"/>
    </source>
</evidence>
<organism evidence="7 8">
    <name type="scientific">Streptomyces aurantiacus</name>
    <dbReference type="NCBI Taxonomy" id="47760"/>
    <lineage>
        <taxon>Bacteria</taxon>
        <taxon>Bacillati</taxon>
        <taxon>Actinomycetota</taxon>
        <taxon>Actinomycetes</taxon>
        <taxon>Kitasatosporales</taxon>
        <taxon>Streptomycetaceae</taxon>
        <taxon>Streptomyces</taxon>
        <taxon>Streptomyces aurantiacus group</taxon>
    </lineage>
</organism>
<dbReference type="GO" id="GO:0003700">
    <property type="term" value="F:DNA-binding transcription factor activity"/>
    <property type="evidence" value="ECO:0007669"/>
    <property type="project" value="TreeGrafter"/>
</dbReference>
<dbReference type="InterPro" id="IPR009057">
    <property type="entry name" value="Homeodomain-like_sf"/>
</dbReference>
<dbReference type="PANTHER" id="PTHR30055:SF243">
    <property type="entry name" value="HTH-TYPE TRANSCRIPTIONAL REGULATOR RV1816"/>
    <property type="match status" value="1"/>
</dbReference>
<dbReference type="RefSeq" id="WP_190849117.1">
    <property type="nucleotide sequence ID" value="NZ_AP023440.1"/>
</dbReference>
<dbReference type="PANTHER" id="PTHR30055">
    <property type="entry name" value="HTH-TYPE TRANSCRIPTIONAL REGULATOR RUTR"/>
    <property type="match status" value="1"/>
</dbReference>
<reference evidence="7 8" key="1">
    <citation type="journal article" date="2014" name="Int. J. Syst. Evol. Microbiol.">
        <title>Complete genome sequence of Corynebacterium casei LMG S-19264T (=DSM 44701T), isolated from a smear-ripened cheese.</title>
        <authorList>
            <consortium name="US DOE Joint Genome Institute (JGI-PGF)"/>
            <person name="Walter F."/>
            <person name="Albersmeier A."/>
            <person name="Kalinowski J."/>
            <person name="Ruckert C."/>
        </authorList>
    </citation>
    <scope>NUCLEOTIDE SEQUENCE [LARGE SCALE GENOMIC DNA]</scope>
    <source>
        <strain evidence="7 8">JCM 4677</strain>
    </source>
</reference>
<evidence type="ECO:0000256" key="5">
    <source>
        <dbReference type="SAM" id="MobiDB-lite"/>
    </source>
</evidence>
<evidence type="ECO:0000313" key="8">
    <source>
        <dbReference type="Proteomes" id="UP000516444"/>
    </source>
</evidence>
<feature type="region of interest" description="Disordered" evidence="5">
    <location>
        <begin position="242"/>
        <end position="266"/>
    </location>
</feature>
<evidence type="ECO:0000256" key="1">
    <source>
        <dbReference type="ARBA" id="ARBA00023015"/>
    </source>
</evidence>
<feature type="DNA-binding region" description="H-T-H motif" evidence="4">
    <location>
        <begin position="42"/>
        <end position="61"/>
    </location>
</feature>
<dbReference type="PROSITE" id="PS50977">
    <property type="entry name" value="HTH_TETR_2"/>
    <property type="match status" value="1"/>
</dbReference>
<protein>
    <submittedName>
        <fullName evidence="7">TetR family transcriptional regulator</fullName>
    </submittedName>
</protein>
<keyword evidence="8" id="KW-1185">Reference proteome</keyword>
<dbReference type="Proteomes" id="UP000516444">
    <property type="component" value="Chromosome"/>
</dbReference>